<evidence type="ECO:0000256" key="5">
    <source>
        <dbReference type="ARBA" id="ARBA00049660"/>
    </source>
</evidence>
<evidence type="ECO:0000313" key="8">
    <source>
        <dbReference type="EMBL" id="RFZ78004.1"/>
    </source>
</evidence>
<name>A0A3E2NAN6_9FIRM</name>
<evidence type="ECO:0000313" key="7">
    <source>
        <dbReference type="EMBL" id="GLB30479.1"/>
    </source>
</evidence>
<dbReference type="InterPro" id="IPR023271">
    <property type="entry name" value="Aquaporin-like"/>
</dbReference>
<feature type="transmembrane region" description="Helical" evidence="6">
    <location>
        <begin position="30"/>
        <end position="50"/>
    </location>
</feature>
<dbReference type="EMBL" id="QOHO01000049">
    <property type="protein sequence ID" value="RFZ78004.1"/>
    <property type="molecule type" value="Genomic_DNA"/>
</dbReference>
<comment type="subcellular location">
    <subcellularLocation>
        <location evidence="1">Membrane</location>
        <topology evidence="1">Multi-pass membrane protein</topology>
    </subcellularLocation>
</comment>
<keyword evidence="4 6" id="KW-0472">Membrane</keyword>
<evidence type="ECO:0000256" key="6">
    <source>
        <dbReference type="SAM" id="Phobius"/>
    </source>
</evidence>
<dbReference type="Gene3D" id="1.20.1080.10">
    <property type="entry name" value="Glycerol uptake facilitator protein"/>
    <property type="match status" value="1"/>
</dbReference>
<feature type="transmembrane region" description="Helical" evidence="6">
    <location>
        <begin position="137"/>
        <end position="155"/>
    </location>
</feature>
<feature type="transmembrane region" description="Helical" evidence="6">
    <location>
        <begin position="109"/>
        <end position="130"/>
    </location>
</feature>
<organism evidence="8 9">
    <name type="scientific">Lacrimispora amygdalina</name>
    <dbReference type="NCBI Taxonomy" id="253257"/>
    <lineage>
        <taxon>Bacteria</taxon>
        <taxon>Bacillati</taxon>
        <taxon>Bacillota</taxon>
        <taxon>Clostridia</taxon>
        <taxon>Lachnospirales</taxon>
        <taxon>Lachnospiraceae</taxon>
        <taxon>Lacrimispora</taxon>
    </lineage>
</organism>
<evidence type="ECO:0000313" key="9">
    <source>
        <dbReference type="Proteomes" id="UP000260680"/>
    </source>
</evidence>
<dbReference type="InterPro" id="IPR000292">
    <property type="entry name" value="For/NO2_transpt"/>
</dbReference>
<dbReference type="PANTHER" id="PTHR30520:SF6">
    <property type="entry name" value="FORMATE_NITRATE FAMILY TRANSPORTER (EUROFUNG)"/>
    <property type="match status" value="1"/>
</dbReference>
<dbReference type="Proteomes" id="UP000260680">
    <property type="component" value="Unassembled WGS sequence"/>
</dbReference>
<feature type="transmembrane region" description="Helical" evidence="6">
    <location>
        <begin position="62"/>
        <end position="85"/>
    </location>
</feature>
<dbReference type="EMBL" id="BRPJ01000037">
    <property type="protein sequence ID" value="GLB30479.1"/>
    <property type="molecule type" value="Genomic_DNA"/>
</dbReference>
<dbReference type="GO" id="GO:0005886">
    <property type="term" value="C:plasma membrane"/>
    <property type="evidence" value="ECO:0007669"/>
    <property type="project" value="TreeGrafter"/>
</dbReference>
<evidence type="ECO:0000256" key="2">
    <source>
        <dbReference type="ARBA" id="ARBA00022692"/>
    </source>
</evidence>
<dbReference type="OrthoDB" id="9786493at2"/>
<dbReference type="AlphaFoldDB" id="A0A3E2NAN6"/>
<feature type="transmembrane region" description="Helical" evidence="6">
    <location>
        <begin position="175"/>
        <end position="196"/>
    </location>
</feature>
<comment type="caution">
    <text evidence="8">The sequence shown here is derived from an EMBL/GenBank/DDBJ whole genome shotgun (WGS) entry which is preliminary data.</text>
</comment>
<dbReference type="Proteomes" id="UP001419084">
    <property type="component" value="Unassembled WGS sequence"/>
</dbReference>
<dbReference type="Pfam" id="PF01226">
    <property type="entry name" value="Form_Nir_trans"/>
    <property type="match status" value="1"/>
</dbReference>
<evidence type="ECO:0000256" key="3">
    <source>
        <dbReference type="ARBA" id="ARBA00022989"/>
    </source>
</evidence>
<reference evidence="7 10" key="2">
    <citation type="journal article" date="2024" name="Int. J. Syst. Evol. Microbiol.">
        <title>Lacrimispora brassicae sp. nov. isolated from fermented cabbage, and proposal of Clostridium indicum Gundawar et al. 2019 and Clostridium methoxybenzovorans Mechichi et al. 1999 as heterotypic synonyms of Lacrimispora amygdalina (Parshina et al. 2003) Haas and Blanchard 2020 and Lacrimispora indolis (McClung and McCoy 1957) Haas and Blanchard 2020, respectively.</title>
        <authorList>
            <person name="Kobayashi H."/>
            <person name="Tanizawa Y."/>
            <person name="Sakamoto M."/>
            <person name="Ohkuma M."/>
            <person name="Tohno M."/>
        </authorList>
    </citation>
    <scope>NUCLEOTIDE SEQUENCE [LARGE SCALE GENOMIC DNA]</scope>
    <source>
        <strain evidence="7 10">DSM 12857</strain>
    </source>
</reference>
<protein>
    <submittedName>
        <fullName evidence="8">Formate/nitrite transporter family protein</fullName>
    </submittedName>
</protein>
<reference evidence="8 9" key="1">
    <citation type="submission" date="2018-07" db="EMBL/GenBank/DDBJ databases">
        <title>New species, Clostridium PI-S10-A1B.</title>
        <authorList>
            <person name="Krishna G."/>
            <person name="Summeta K."/>
            <person name="Shikha S."/>
            <person name="Prabhu P.B."/>
            <person name="Suresh K."/>
        </authorList>
    </citation>
    <scope>NUCLEOTIDE SEQUENCE [LARGE SCALE GENOMIC DNA]</scope>
    <source>
        <strain evidence="8 9">PI-S10-A1B</strain>
    </source>
</reference>
<evidence type="ECO:0000256" key="4">
    <source>
        <dbReference type="ARBA" id="ARBA00023136"/>
    </source>
</evidence>
<sequence length="209" mass="22821">MKTFIKAVIAGIAISMGGVIYLTLENHIAGSFLFTIGLFTIYTFGFYLFTGKVCYIIEEKPSYLLTVLLVYIGNFAGTTGTGAIFRHTKLARLTAHASEIVSLKLSDTLFSTFVMAMMCGVMMCIAVVGFQTIRDGIGKYFALVLPVMVFILSGYEHSIADMFYFTMAGAWSAKAFLYILVISAGNLTGGCLIPMAKKYLKEEALPVHS</sequence>
<proteinExistence type="inferred from homology"/>
<evidence type="ECO:0000313" key="10">
    <source>
        <dbReference type="Proteomes" id="UP001419084"/>
    </source>
</evidence>
<evidence type="ECO:0000256" key="1">
    <source>
        <dbReference type="ARBA" id="ARBA00004141"/>
    </source>
</evidence>
<keyword evidence="3 6" id="KW-1133">Transmembrane helix</keyword>
<dbReference type="RefSeq" id="WP_117417899.1">
    <property type="nucleotide sequence ID" value="NZ_BRPJ01000037.1"/>
</dbReference>
<keyword evidence="2 6" id="KW-0812">Transmembrane</keyword>
<dbReference type="GO" id="GO:0015499">
    <property type="term" value="F:formate transmembrane transporter activity"/>
    <property type="evidence" value="ECO:0007669"/>
    <property type="project" value="TreeGrafter"/>
</dbReference>
<accession>A0A3E2NAN6</accession>
<dbReference type="PANTHER" id="PTHR30520">
    <property type="entry name" value="FORMATE TRANSPORTER-RELATED"/>
    <property type="match status" value="1"/>
</dbReference>
<comment type="similarity">
    <text evidence="5">Belongs to the FNT transporter (TC 1.A.16) family.</text>
</comment>
<feature type="transmembrane region" description="Helical" evidence="6">
    <location>
        <begin position="7"/>
        <end position="24"/>
    </location>
</feature>
<keyword evidence="10" id="KW-1185">Reference proteome</keyword>
<gene>
    <name evidence="8" type="ORF">DS742_15560</name>
    <name evidence="7" type="ORF">LAD12857_24020</name>
</gene>